<organism evidence="2 3">
    <name type="scientific">Candidatus Wolfebacteria bacterium CG10_big_fil_rev_8_21_14_0_10_31_9</name>
    <dbReference type="NCBI Taxonomy" id="1975070"/>
    <lineage>
        <taxon>Bacteria</taxon>
        <taxon>Candidatus Wolfeibacteriota</taxon>
    </lineage>
</organism>
<protein>
    <recommendedName>
        <fullName evidence="4">Dipeptidylpeptidase IV N-terminal domain-containing protein</fullName>
    </recommendedName>
</protein>
<keyword evidence="1" id="KW-0472">Membrane</keyword>
<keyword evidence="1" id="KW-0812">Transmembrane</keyword>
<dbReference type="InterPro" id="IPR011042">
    <property type="entry name" value="6-blade_b-propeller_TolB-like"/>
</dbReference>
<sequence>MRKNIIIGIIIIALVAIGIGVYFAWQKSNQNVGDNFDQTNNQAVNQAGNYSGQMNSISPILPANGKIKLLSKNNALAYWITNLSTSTQFQSQDIFYISEDGSVNKISGTSEDVIGKENLGSVKFAKPLFNANKVLIVFKKANSLIPEVFDIDKKIWRPLSGDELITAVDLSPDGKKMAYTIDNFKGGVDLFTIDLSNEKGKGVKLITLNIKDFDIKWVSDNTILFASKPSFDYSSEIWKFDLKTKTLSKIIESNGLIVNWSKFGDLGLKFSSAQNRSYSFSLIDNSGNSKGSFKFITFP</sequence>
<dbReference type="EMBL" id="PCXV01000009">
    <property type="protein sequence ID" value="PIR44329.1"/>
    <property type="molecule type" value="Genomic_DNA"/>
</dbReference>
<dbReference type="AlphaFoldDB" id="A0A2H0RCR1"/>
<reference evidence="2 3" key="1">
    <citation type="submission" date="2017-09" db="EMBL/GenBank/DDBJ databases">
        <title>Depth-based differentiation of microbial function through sediment-hosted aquifers and enrichment of novel symbionts in the deep terrestrial subsurface.</title>
        <authorList>
            <person name="Probst A.J."/>
            <person name="Ladd B."/>
            <person name="Jarett J.K."/>
            <person name="Geller-Mcgrath D.E."/>
            <person name="Sieber C.M."/>
            <person name="Emerson J.B."/>
            <person name="Anantharaman K."/>
            <person name="Thomas B.C."/>
            <person name="Malmstrom R."/>
            <person name="Stieglmeier M."/>
            <person name="Klingl A."/>
            <person name="Woyke T."/>
            <person name="Ryan C.M."/>
            <person name="Banfield J.F."/>
        </authorList>
    </citation>
    <scope>NUCLEOTIDE SEQUENCE [LARGE SCALE GENOMIC DNA]</scope>
    <source>
        <strain evidence="2">CG10_big_fil_rev_8_21_14_0_10_31_9</strain>
    </source>
</reference>
<name>A0A2H0RCR1_9BACT</name>
<dbReference type="Gene3D" id="2.120.10.30">
    <property type="entry name" value="TolB, C-terminal domain"/>
    <property type="match status" value="1"/>
</dbReference>
<evidence type="ECO:0000313" key="3">
    <source>
        <dbReference type="Proteomes" id="UP000231602"/>
    </source>
</evidence>
<proteinExistence type="predicted"/>
<evidence type="ECO:0000256" key="1">
    <source>
        <dbReference type="SAM" id="Phobius"/>
    </source>
</evidence>
<accession>A0A2H0RCR1</accession>
<dbReference type="SUPFAM" id="SSF82171">
    <property type="entry name" value="DPP6 N-terminal domain-like"/>
    <property type="match status" value="1"/>
</dbReference>
<feature type="transmembrane region" description="Helical" evidence="1">
    <location>
        <begin position="5"/>
        <end position="25"/>
    </location>
</feature>
<evidence type="ECO:0000313" key="2">
    <source>
        <dbReference type="EMBL" id="PIR44329.1"/>
    </source>
</evidence>
<comment type="caution">
    <text evidence="2">The sequence shown here is derived from an EMBL/GenBank/DDBJ whole genome shotgun (WGS) entry which is preliminary data.</text>
</comment>
<gene>
    <name evidence="2" type="ORF">COV23_00350</name>
</gene>
<feature type="non-terminal residue" evidence="2">
    <location>
        <position position="299"/>
    </location>
</feature>
<dbReference type="Proteomes" id="UP000231602">
    <property type="component" value="Unassembled WGS sequence"/>
</dbReference>
<keyword evidence="1" id="KW-1133">Transmembrane helix</keyword>
<evidence type="ECO:0008006" key="4">
    <source>
        <dbReference type="Google" id="ProtNLM"/>
    </source>
</evidence>